<name>A0A1G5S5Z6_9FIRM</name>
<dbReference type="Pfam" id="PF13482">
    <property type="entry name" value="RNase_H_2"/>
    <property type="match status" value="1"/>
</dbReference>
<evidence type="ECO:0000313" key="2">
    <source>
        <dbReference type="EMBL" id="SCZ81310.1"/>
    </source>
</evidence>
<dbReference type="PANTHER" id="PTHR38462">
    <property type="entry name" value="EXONUCLEASE-LIKE PROTEIN"/>
    <property type="match status" value="1"/>
</dbReference>
<reference evidence="2 3" key="1">
    <citation type="submission" date="2016-10" db="EMBL/GenBank/DDBJ databases">
        <authorList>
            <person name="de Groot N.N."/>
        </authorList>
    </citation>
    <scope>NUCLEOTIDE SEQUENCE [LARGE SCALE GENOMIC DNA]</scope>
    <source>
        <strain evidence="2 3">DSM 2784</strain>
    </source>
</reference>
<dbReference type="Proteomes" id="UP000199208">
    <property type="component" value="Unassembled WGS sequence"/>
</dbReference>
<keyword evidence="3" id="KW-1185">Reference proteome</keyword>
<organism evidence="2 3">
    <name type="scientific">Acidaminobacter hydrogenoformans DSM 2784</name>
    <dbReference type="NCBI Taxonomy" id="1120920"/>
    <lineage>
        <taxon>Bacteria</taxon>
        <taxon>Bacillati</taxon>
        <taxon>Bacillota</taxon>
        <taxon>Clostridia</taxon>
        <taxon>Peptostreptococcales</taxon>
        <taxon>Acidaminobacteraceae</taxon>
        <taxon>Acidaminobacter</taxon>
    </lineage>
</organism>
<proteinExistence type="predicted"/>
<feature type="domain" description="YprB ribonuclease H-like" evidence="1">
    <location>
        <begin position="28"/>
        <end position="192"/>
    </location>
</feature>
<dbReference type="InterPro" id="IPR012337">
    <property type="entry name" value="RNaseH-like_sf"/>
</dbReference>
<dbReference type="Gene3D" id="3.30.420.10">
    <property type="entry name" value="Ribonuclease H-like superfamily/Ribonuclease H"/>
    <property type="match status" value="1"/>
</dbReference>
<dbReference type="GO" id="GO:0003676">
    <property type="term" value="F:nucleic acid binding"/>
    <property type="evidence" value="ECO:0007669"/>
    <property type="project" value="InterPro"/>
</dbReference>
<dbReference type="SUPFAM" id="SSF53098">
    <property type="entry name" value="Ribonuclease H-like"/>
    <property type="match status" value="1"/>
</dbReference>
<dbReference type="OrthoDB" id="9790530at2"/>
<accession>A0A1G5S5Z6</accession>
<evidence type="ECO:0000313" key="3">
    <source>
        <dbReference type="Proteomes" id="UP000199208"/>
    </source>
</evidence>
<dbReference type="EMBL" id="FMWL01000018">
    <property type="protein sequence ID" value="SCZ81310.1"/>
    <property type="molecule type" value="Genomic_DNA"/>
</dbReference>
<dbReference type="InterPro" id="IPR036397">
    <property type="entry name" value="RNaseH_sf"/>
</dbReference>
<dbReference type="AlphaFoldDB" id="A0A1G5S5Z6"/>
<dbReference type="STRING" id="1120920.SAMN03080599_02723"/>
<evidence type="ECO:0000259" key="1">
    <source>
        <dbReference type="Pfam" id="PF13482"/>
    </source>
</evidence>
<dbReference type="PANTHER" id="PTHR38462:SF1">
    <property type="entry name" value="YPRB RIBONUCLEASE H-LIKE DOMAIN-CONTAINING PROTEIN"/>
    <property type="match status" value="1"/>
</dbReference>
<dbReference type="RefSeq" id="WP_092592408.1">
    <property type="nucleotide sequence ID" value="NZ_FMWL01000018.1"/>
</dbReference>
<sequence>MITTHKRLQPSPESHFIARHLEADSGVVFFDIETTGFHRDYSKLVSISLIEMLEDDLHYHYFFNETGKEEADILMAAHALLSSKYLISFNGDAFDVPYLMHKYAKHSIDTPLTIARNLDLMKVAKASLHLDSYKLKSIELALGIHRTDTLSGLDCIEAYKQHLETGDPVHSDKIALHNEEDTLNLIQLMYRLLEHHSGVVELYKPHYFEWRDSEVNLISLKLQGDFATLIFEPNKNIDEIHWYDDRGHIFKTNHTGAVPRLEITLPVQHHNVDGFDLSTGLYLKGQPRQRVISVDGHPLYENVPNILLHMENLMGAGNNRIL</sequence>
<protein>
    <submittedName>
        <fullName evidence="2">RNase_H superfamily protein</fullName>
    </submittedName>
</protein>
<dbReference type="InterPro" id="IPR038720">
    <property type="entry name" value="YprB_RNase_H-like_dom"/>
</dbReference>
<gene>
    <name evidence="2" type="ORF">SAMN03080599_02723</name>
</gene>